<dbReference type="InterPro" id="IPR050832">
    <property type="entry name" value="Bact_Acetyltransf"/>
</dbReference>
<dbReference type="GO" id="GO:0016747">
    <property type="term" value="F:acyltransferase activity, transferring groups other than amino-acyl groups"/>
    <property type="evidence" value="ECO:0007669"/>
    <property type="project" value="InterPro"/>
</dbReference>
<evidence type="ECO:0000313" key="5">
    <source>
        <dbReference type="Proteomes" id="UP000317770"/>
    </source>
</evidence>
<organism evidence="4 5">
    <name type="scientific">Peribacillus simplex</name>
    <dbReference type="NCBI Taxonomy" id="1478"/>
    <lineage>
        <taxon>Bacteria</taxon>
        <taxon>Bacillati</taxon>
        <taxon>Bacillota</taxon>
        <taxon>Bacilli</taxon>
        <taxon>Bacillales</taxon>
        <taxon>Bacillaceae</taxon>
        <taxon>Peribacillus</taxon>
    </lineage>
</organism>
<gene>
    <name evidence="4" type="ORF">FQP34_27170</name>
</gene>
<evidence type="ECO:0000259" key="3">
    <source>
        <dbReference type="PROSITE" id="PS51186"/>
    </source>
</evidence>
<keyword evidence="2" id="KW-0012">Acyltransferase</keyword>
<evidence type="ECO:0000313" key="4">
    <source>
        <dbReference type="EMBL" id="TVX75705.1"/>
    </source>
</evidence>
<reference evidence="4 5" key="1">
    <citation type="submission" date="2019-07" db="EMBL/GenBank/DDBJ databases">
        <title>Genome assembly of Bacillus simplex strain GGC-P6A.</title>
        <authorList>
            <person name="Jennings M.E."/>
            <person name="Barton H.A."/>
        </authorList>
    </citation>
    <scope>NUCLEOTIDE SEQUENCE [LARGE SCALE GENOMIC DNA]</scope>
    <source>
        <strain evidence="4 5">GGC-P6A</strain>
    </source>
</reference>
<dbReference type="Pfam" id="PF00583">
    <property type="entry name" value="Acetyltransf_1"/>
    <property type="match status" value="1"/>
</dbReference>
<evidence type="ECO:0000256" key="2">
    <source>
        <dbReference type="ARBA" id="ARBA00023315"/>
    </source>
</evidence>
<sequence>MKIRKASEEDIKAVARVYVDGWRTTYRGLVPDDYLDELLYEDVEKKLIDFLNSENESFIYVAINDTGKIIGFASGKSIDETNFDGDLYSLYLLQECRGLGVGRQLVSAISKHFKEKGIYSMMVWVMKQNKSGLGFYERMGGKEYIHRKSEFGGTVVDDVAYGWKDVSVLCVDEK</sequence>
<dbReference type="Gene3D" id="3.40.630.30">
    <property type="match status" value="1"/>
</dbReference>
<proteinExistence type="predicted"/>
<comment type="caution">
    <text evidence="4">The sequence shown here is derived from an EMBL/GenBank/DDBJ whole genome shotgun (WGS) entry which is preliminary data.</text>
</comment>
<dbReference type="CDD" id="cd04301">
    <property type="entry name" value="NAT_SF"/>
    <property type="match status" value="1"/>
</dbReference>
<dbReference type="EMBL" id="VNKI01000025">
    <property type="protein sequence ID" value="TVX75705.1"/>
    <property type="molecule type" value="Genomic_DNA"/>
</dbReference>
<name>A0A8B5XRH3_9BACI</name>
<keyword evidence="1 4" id="KW-0808">Transferase</keyword>
<accession>A0A8B5XRH3</accession>
<dbReference type="PANTHER" id="PTHR43877">
    <property type="entry name" value="AMINOALKYLPHOSPHONATE N-ACETYLTRANSFERASE-RELATED-RELATED"/>
    <property type="match status" value="1"/>
</dbReference>
<dbReference type="InterPro" id="IPR000182">
    <property type="entry name" value="GNAT_dom"/>
</dbReference>
<dbReference type="Proteomes" id="UP000317770">
    <property type="component" value="Unassembled WGS sequence"/>
</dbReference>
<protein>
    <submittedName>
        <fullName evidence="4">GNAT family N-acetyltransferase</fullName>
    </submittedName>
</protein>
<dbReference type="AlphaFoldDB" id="A0A8B5XRH3"/>
<dbReference type="SUPFAM" id="SSF55729">
    <property type="entry name" value="Acyl-CoA N-acyltransferases (Nat)"/>
    <property type="match status" value="1"/>
</dbReference>
<dbReference type="PROSITE" id="PS51186">
    <property type="entry name" value="GNAT"/>
    <property type="match status" value="1"/>
</dbReference>
<dbReference type="InterPro" id="IPR016181">
    <property type="entry name" value="Acyl_CoA_acyltransferase"/>
</dbReference>
<evidence type="ECO:0000256" key="1">
    <source>
        <dbReference type="ARBA" id="ARBA00022679"/>
    </source>
</evidence>
<feature type="domain" description="N-acetyltransferase" evidence="3">
    <location>
        <begin position="1"/>
        <end position="162"/>
    </location>
</feature>